<protein>
    <submittedName>
        <fullName evidence="1">Uncharacterized protein</fullName>
    </submittedName>
</protein>
<accession>A0ABT4VW54</accession>
<dbReference type="RefSeq" id="WP_271051936.1">
    <property type="nucleotide sequence ID" value="NZ_JAQIIO010000001.1"/>
</dbReference>
<evidence type="ECO:0000313" key="1">
    <source>
        <dbReference type="EMBL" id="MDA5092471.1"/>
    </source>
</evidence>
<dbReference type="EMBL" id="JAQIIO010000001">
    <property type="protein sequence ID" value="MDA5092471.1"/>
    <property type="molecule type" value="Genomic_DNA"/>
</dbReference>
<gene>
    <name evidence="1" type="ORF">O2N63_00005</name>
</gene>
<name>A0ABT4VW54_9RHOB</name>
<keyword evidence="2" id="KW-1185">Reference proteome</keyword>
<comment type="caution">
    <text evidence="1">The sequence shown here is derived from an EMBL/GenBank/DDBJ whole genome shotgun (WGS) entry which is preliminary data.</text>
</comment>
<proteinExistence type="predicted"/>
<sequence>ALSDFEKDLIIAHYANSDMPLTAFADRLGQDPERLRRLKNRKAGKQLLAWLERTNPPYHYINYHFTDERPVPYALSHYREIKEFLEKRGDD</sequence>
<organism evidence="1 2">
    <name type="scientific">Aliiroseovarius salicola</name>
    <dbReference type="NCBI Taxonomy" id="3009082"/>
    <lineage>
        <taxon>Bacteria</taxon>
        <taxon>Pseudomonadati</taxon>
        <taxon>Pseudomonadota</taxon>
        <taxon>Alphaproteobacteria</taxon>
        <taxon>Rhodobacterales</taxon>
        <taxon>Paracoccaceae</taxon>
        <taxon>Aliiroseovarius</taxon>
    </lineage>
</organism>
<dbReference type="Proteomes" id="UP001528040">
    <property type="component" value="Unassembled WGS sequence"/>
</dbReference>
<evidence type="ECO:0000313" key="2">
    <source>
        <dbReference type="Proteomes" id="UP001528040"/>
    </source>
</evidence>
<reference evidence="1 2" key="1">
    <citation type="submission" date="2023-01" db="EMBL/GenBank/DDBJ databases">
        <authorList>
            <person name="Yoon J.-W."/>
        </authorList>
    </citation>
    <scope>NUCLEOTIDE SEQUENCE [LARGE SCALE GENOMIC DNA]</scope>
    <source>
        <strain evidence="1 2">KMU-50</strain>
    </source>
</reference>
<feature type="non-terminal residue" evidence="1">
    <location>
        <position position="1"/>
    </location>
</feature>